<gene>
    <name evidence="12" type="primary">hemE</name>
    <name evidence="17" type="ORF">G3I74_07425</name>
</gene>
<evidence type="ECO:0000313" key="18">
    <source>
        <dbReference type="Proteomes" id="UP000484885"/>
    </source>
</evidence>
<evidence type="ECO:0000256" key="2">
    <source>
        <dbReference type="ARBA" id="ARBA00004496"/>
    </source>
</evidence>
<feature type="binding site" evidence="12">
    <location>
        <position position="77"/>
    </location>
    <ligand>
        <name>substrate</name>
    </ligand>
</feature>
<accession>A0A845UZ39</accession>
<evidence type="ECO:0000256" key="10">
    <source>
        <dbReference type="ARBA" id="ARBA00023239"/>
    </source>
</evidence>
<feature type="binding site" evidence="12">
    <location>
        <position position="325"/>
    </location>
    <ligand>
        <name>substrate</name>
    </ligand>
</feature>
<feature type="binding site" evidence="12">
    <location>
        <position position="209"/>
    </location>
    <ligand>
        <name>substrate</name>
    </ligand>
</feature>
<keyword evidence="18" id="KW-1185">Reference proteome</keyword>
<proteinExistence type="inferred from homology"/>
<evidence type="ECO:0000256" key="6">
    <source>
        <dbReference type="ARBA" id="ARBA00012288"/>
    </source>
</evidence>
<evidence type="ECO:0000259" key="16">
    <source>
        <dbReference type="PROSITE" id="PS00907"/>
    </source>
</evidence>
<dbReference type="PROSITE" id="PS00906">
    <property type="entry name" value="UROD_1"/>
    <property type="match status" value="1"/>
</dbReference>
<evidence type="ECO:0000256" key="8">
    <source>
        <dbReference type="ARBA" id="ARBA00022490"/>
    </source>
</evidence>
<evidence type="ECO:0000256" key="3">
    <source>
        <dbReference type="ARBA" id="ARBA00004804"/>
    </source>
</evidence>
<dbReference type="GO" id="GO:0019353">
    <property type="term" value="P:protoporphyrinogen IX biosynthetic process from glutamate"/>
    <property type="evidence" value="ECO:0007669"/>
    <property type="project" value="TreeGrafter"/>
</dbReference>
<dbReference type="CDD" id="cd00717">
    <property type="entry name" value="URO-D"/>
    <property type="match status" value="1"/>
</dbReference>
<comment type="catalytic activity">
    <reaction evidence="12 13">
        <text>uroporphyrinogen III + 4 H(+) = coproporphyrinogen III + 4 CO2</text>
        <dbReference type="Rhea" id="RHEA:19865"/>
        <dbReference type="ChEBI" id="CHEBI:15378"/>
        <dbReference type="ChEBI" id="CHEBI:16526"/>
        <dbReference type="ChEBI" id="CHEBI:57308"/>
        <dbReference type="ChEBI" id="CHEBI:57309"/>
        <dbReference type="EC" id="4.1.1.37"/>
    </reaction>
</comment>
<evidence type="ECO:0000256" key="1">
    <source>
        <dbReference type="ARBA" id="ARBA00002448"/>
    </source>
</evidence>
<evidence type="ECO:0000256" key="14">
    <source>
        <dbReference type="RuleBase" id="RU004169"/>
    </source>
</evidence>
<dbReference type="EMBL" id="JAAGSC010000040">
    <property type="protein sequence ID" value="NDY95552.1"/>
    <property type="molecule type" value="Genomic_DNA"/>
</dbReference>
<evidence type="ECO:0000256" key="7">
    <source>
        <dbReference type="ARBA" id="ARBA00014308"/>
    </source>
</evidence>
<dbReference type="FunFam" id="3.20.20.210:FF:000001">
    <property type="entry name" value="Uroporphyrinogen decarboxylase"/>
    <property type="match status" value="1"/>
</dbReference>
<evidence type="ECO:0000256" key="5">
    <source>
        <dbReference type="ARBA" id="ARBA00011738"/>
    </source>
</evidence>
<keyword evidence="8 12" id="KW-0963">Cytoplasm</keyword>
<dbReference type="GO" id="GO:0005829">
    <property type="term" value="C:cytosol"/>
    <property type="evidence" value="ECO:0007669"/>
    <property type="project" value="TreeGrafter"/>
</dbReference>
<dbReference type="PROSITE" id="PS00907">
    <property type="entry name" value="UROD_2"/>
    <property type="match status" value="1"/>
</dbReference>
<dbReference type="EC" id="4.1.1.37" evidence="6 12"/>
<feature type="site" description="Transition state stabilizer" evidence="12">
    <location>
        <position position="77"/>
    </location>
</feature>
<comment type="caution">
    <text evidence="12">Lacks conserved residue(s) required for the propagation of feature annotation.</text>
</comment>
<comment type="pathway">
    <text evidence="3 12 13">Porphyrin-containing compound metabolism; protoporphyrin-IX biosynthesis; coproporphyrinogen-III from 5-aminolevulinate: step 4/4.</text>
</comment>
<feature type="binding site" evidence="12">
    <location>
        <begin position="27"/>
        <end position="31"/>
    </location>
    <ligand>
        <name>substrate</name>
    </ligand>
</feature>
<keyword evidence="9 12" id="KW-0210">Decarboxylase</keyword>
<evidence type="ECO:0000256" key="11">
    <source>
        <dbReference type="ARBA" id="ARBA00023244"/>
    </source>
</evidence>
<comment type="subunit">
    <text evidence="5 12">Homodimer.</text>
</comment>
<comment type="subcellular location">
    <subcellularLocation>
        <location evidence="2 12">Cytoplasm</location>
    </subcellularLocation>
</comment>
<dbReference type="AlphaFoldDB" id="A0A845UZ39"/>
<dbReference type="NCBIfam" id="TIGR01464">
    <property type="entry name" value="hemE"/>
    <property type="match status" value="1"/>
</dbReference>
<evidence type="ECO:0000256" key="12">
    <source>
        <dbReference type="HAMAP-Rule" id="MF_00218"/>
    </source>
</evidence>
<dbReference type="InterPro" id="IPR006361">
    <property type="entry name" value="Uroporphyrinogen_deCO2ase_HemE"/>
</dbReference>
<name>A0A845UZ39_9GAMM</name>
<dbReference type="PANTHER" id="PTHR21091">
    <property type="entry name" value="METHYLTETRAHYDROFOLATE:HOMOCYSTEINE METHYLTRANSFERASE RELATED"/>
    <property type="match status" value="1"/>
</dbReference>
<feature type="domain" description="Uroporphyrinogen decarboxylase (URO-D)" evidence="15">
    <location>
        <begin position="22"/>
        <end position="31"/>
    </location>
</feature>
<evidence type="ECO:0000256" key="9">
    <source>
        <dbReference type="ARBA" id="ARBA00022793"/>
    </source>
</evidence>
<feature type="binding site" evidence="12">
    <location>
        <position position="154"/>
    </location>
    <ligand>
        <name>substrate</name>
    </ligand>
</feature>
<reference evidence="17 18" key="1">
    <citation type="submission" date="2020-02" db="EMBL/GenBank/DDBJ databases">
        <authorList>
            <person name="Zhang X.-Y."/>
        </authorList>
    </citation>
    <scope>NUCLEOTIDE SEQUENCE [LARGE SCALE GENOMIC DNA]</scope>
    <source>
        <strain evidence="17 18">C33</strain>
    </source>
</reference>
<organism evidence="17 18">
    <name type="scientific">Wenzhouxiangella limi</name>
    <dbReference type="NCBI Taxonomy" id="2707351"/>
    <lineage>
        <taxon>Bacteria</taxon>
        <taxon>Pseudomonadati</taxon>
        <taxon>Pseudomonadota</taxon>
        <taxon>Gammaproteobacteria</taxon>
        <taxon>Chromatiales</taxon>
        <taxon>Wenzhouxiangellaceae</taxon>
        <taxon>Wenzhouxiangella</taxon>
    </lineage>
</organism>
<evidence type="ECO:0000256" key="4">
    <source>
        <dbReference type="ARBA" id="ARBA00009935"/>
    </source>
</evidence>
<dbReference type="UniPathway" id="UPA00251">
    <property type="reaction ID" value="UER00321"/>
</dbReference>
<dbReference type="PANTHER" id="PTHR21091:SF169">
    <property type="entry name" value="UROPORPHYRINOGEN DECARBOXYLASE"/>
    <property type="match status" value="1"/>
</dbReference>
<protein>
    <recommendedName>
        <fullName evidence="7 12">Uroporphyrinogen decarboxylase</fullName>
        <shortName evidence="12">UPD</shortName>
        <shortName evidence="12">URO-D</shortName>
        <ecNumber evidence="6 12">4.1.1.37</ecNumber>
    </recommendedName>
</protein>
<dbReference type="InterPro" id="IPR000257">
    <property type="entry name" value="Uroporphyrinogen_deCOase"/>
</dbReference>
<dbReference type="Pfam" id="PF01208">
    <property type="entry name" value="URO-D"/>
    <property type="match status" value="1"/>
</dbReference>
<keyword evidence="11 12" id="KW-0627">Porphyrin biosynthesis</keyword>
<evidence type="ECO:0000256" key="13">
    <source>
        <dbReference type="RuleBase" id="RU000554"/>
    </source>
</evidence>
<keyword evidence="10 12" id="KW-0456">Lyase</keyword>
<dbReference type="SUPFAM" id="SSF51726">
    <property type="entry name" value="UROD/MetE-like"/>
    <property type="match status" value="1"/>
</dbReference>
<dbReference type="RefSeq" id="WP_164210954.1">
    <property type="nucleotide sequence ID" value="NZ_JAAGSC010000040.1"/>
</dbReference>
<evidence type="ECO:0000313" key="17">
    <source>
        <dbReference type="EMBL" id="NDY95552.1"/>
    </source>
</evidence>
<comment type="function">
    <text evidence="1 12">Catalyzes the decarboxylation of four acetate groups of uroporphyrinogen-III to yield coproporphyrinogen-III.</text>
</comment>
<comment type="caution">
    <text evidence="17">The sequence shown here is derived from an EMBL/GenBank/DDBJ whole genome shotgun (WGS) entry which is preliminary data.</text>
</comment>
<evidence type="ECO:0000259" key="15">
    <source>
        <dbReference type="PROSITE" id="PS00906"/>
    </source>
</evidence>
<dbReference type="Gene3D" id="3.20.20.210">
    <property type="match status" value="1"/>
</dbReference>
<dbReference type="GO" id="GO:0004853">
    <property type="term" value="F:uroporphyrinogen decarboxylase activity"/>
    <property type="evidence" value="ECO:0007669"/>
    <property type="project" value="UniProtKB-UniRule"/>
</dbReference>
<dbReference type="HAMAP" id="MF_00218">
    <property type="entry name" value="URO_D"/>
    <property type="match status" value="1"/>
</dbReference>
<feature type="domain" description="Uroporphyrinogen decarboxylase (URO-D)" evidence="16">
    <location>
        <begin position="142"/>
        <end position="158"/>
    </location>
</feature>
<dbReference type="InterPro" id="IPR038071">
    <property type="entry name" value="UROD/MetE-like_sf"/>
</dbReference>
<comment type="similarity">
    <text evidence="4 12 14">Belongs to the uroporphyrinogen decarboxylase family.</text>
</comment>
<dbReference type="Proteomes" id="UP000484885">
    <property type="component" value="Unassembled WGS sequence"/>
</dbReference>
<sequence length="352" mass="38279">MTNRNDSLFLRALRREPTERTPIWLMRQAGRYLPEYRATRARAGSFLDLAGNPELACEVTLQPIERYGFDASILFSDILILPHAMGLGLGFAPGEGPYFERPLTGPADIDALPMPDPLDDTGFVMQAVRLIRDGLPDQTPLIGFAGSPWTVATYMIEGRSSKDFARAKQLLLAEPEAAHRLMNHLADATAAYLSAQVEAGADALMVFDSWGGVLSPRLYREFSLASQQRIVDQVREKHPATPIILFGKGCGQHLELLADTGCEGLGVDWTMDLSEARARVGHRVALQGNLDPAVMLTSPEIVAAEARRVLESFGDGPGHIFNLGHGITPAVDPDNVTVLVETVRAASARQDA</sequence>